<proteinExistence type="predicted"/>
<evidence type="ECO:0000259" key="2">
    <source>
        <dbReference type="Pfam" id="PF01850"/>
    </source>
</evidence>
<dbReference type="InterPro" id="IPR044153">
    <property type="entry name" value="PIN_Pae0151-like"/>
</dbReference>
<evidence type="ECO:0000313" key="3">
    <source>
        <dbReference type="EMBL" id="HDP16032.1"/>
    </source>
</evidence>
<name>A0A7C1GR17_9CREN</name>
<organism evidence="3">
    <name type="scientific">Thermofilum adornatum</name>
    <dbReference type="NCBI Taxonomy" id="1365176"/>
    <lineage>
        <taxon>Archaea</taxon>
        <taxon>Thermoproteota</taxon>
        <taxon>Thermoprotei</taxon>
        <taxon>Thermofilales</taxon>
        <taxon>Thermofilaceae</taxon>
        <taxon>Thermofilum</taxon>
    </lineage>
</organism>
<accession>A0A7C1GR17</accession>
<sequence>MALKLERVDLLAKNNVQTLTFYEVLNAFWKEVYLTKTIPLERALQFISFIREVIKHMYVLDVRGLEEEIFKVALEFAITPYDASYITLAKRNGLILITEDRKLRTIARRIIESYSLEELLSKEN</sequence>
<gene>
    <name evidence="3" type="ORF">ENN26_09715</name>
</gene>
<reference evidence="3" key="1">
    <citation type="journal article" date="2020" name="mSystems">
        <title>Genome- and Community-Level Interaction Insights into Carbon Utilization and Element Cycling Functions of Hydrothermarchaeota in Hydrothermal Sediment.</title>
        <authorList>
            <person name="Zhou Z."/>
            <person name="Liu Y."/>
            <person name="Xu W."/>
            <person name="Pan J."/>
            <person name="Luo Z.H."/>
            <person name="Li M."/>
        </authorList>
    </citation>
    <scope>NUCLEOTIDE SEQUENCE [LARGE SCALE GENOMIC DNA]</scope>
    <source>
        <strain evidence="3">SpSt-116</strain>
    </source>
</reference>
<dbReference type="InterPro" id="IPR051619">
    <property type="entry name" value="TypeII_TA_RNase_PINc/VapC"/>
</dbReference>
<feature type="domain" description="PIN" evidence="2">
    <location>
        <begin position="19"/>
        <end position="108"/>
    </location>
</feature>
<keyword evidence="1" id="KW-0460">Magnesium</keyword>
<dbReference type="InterPro" id="IPR002716">
    <property type="entry name" value="PIN_dom"/>
</dbReference>
<dbReference type="SUPFAM" id="SSF88723">
    <property type="entry name" value="PIN domain-like"/>
    <property type="match status" value="1"/>
</dbReference>
<dbReference type="PANTHER" id="PTHR35901:SF1">
    <property type="entry name" value="EXONUCLEASE VAPC9"/>
    <property type="match status" value="1"/>
</dbReference>
<dbReference type="Pfam" id="PF01850">
    <property type="entry name" value="PIN"/>
    <property type="match status" value="1"/>
</dbReference>
<dbReference type="EMBL" id="DSAY01000182">
    <property type="protein sequence ID" value="HDP16032.1"/>
    <property type="molecule type" value="Genomic_DNA"/>
</dbReference>
<evidence type="ECO:0000256" key="1">
    <source>
        <dbReference type="ARBA" id="ARBA00022842"/>
    </source>
</evidence>
<dbReference type="Gene3D" id="3.40.50.1010">
    <property type="entry name" value="5'-nuclease"/>
    <property type="match status" value="1"/>
</dbReference>
<protein>
    <submittedName>
        <fullName evidence="3">PIN domain-containing protein</fullName>
    </submittedName>
</protein>
<dbReference type="AlphaFoldDB" id="A0A7C1GR17"/>
<comment type="caution">
    <text evidence="3">The sequence shown here is derived from an EMBL/GenBank/DDBJ whole genome shotgun (WGS) entry which is preliminary data.</text>
</comment>
<dbReference type="InterPro" id="IPR029060">
    <property type="entry name" value="PIN-like_dom_sf"/>
</dbReference>
<dbReference type="CDD" id="cd09873">
    <property type="entry name" value="PIN_Pae0151-like"/>
    <property type="match status" value="1"/>
</dbReference>
<dbReference type="PANTHER" id="PTHR35901">
    <property type="entry name" value="RIBONUCLEASE VAPC3"/>
    <property type="match status" value="1"/>
</dbReference>